<reference evidence="3" key="1">
    <citation type="submission" date="2021-05" db="EMBL/GenBank/DDBJ databases">
        <authorList>
            <person name="Arsene-Ploetze F."/>
        </authorList>
    </citation>
    <scope>NUCLEOTIDE SEQUENCE</scope>
    <source>
        <strain evidence="3">DSM 42138</strain>
    </source>
</reference>
<dbReference type="FunFam" id="3.40.50.720:FF:000084">
    <property type="entry name" value="Short-chain dehydrogenase reductase"/>
    <property type="match status" value="1"/>
</dbReference>
<accession>A0A9W4DSW8</accession>
<proteinExistence type="inferred from homology"/>
<dbReference type="GO" id="GO:0016491">
    <property type="term" value="F:oxidoreductase activity"/>
    <property type="evidence" value="ECO:0007669"/>
    <property type="project" value="UniProtKB-KW"/>
</dbReference>
<name>A0A9W4DSW8_9ACTN</name>
<dbReference type="InterPro" id="IPR002347">
    <property type="entry name" value="SDR_fam"/>
</dbReference>
<dbReference type="PRINTS" id="PR00081">
    <property type="entry name" value="GDHRDH"/>
</dbReference>
<comment type="caution">
    <text evidence="3">The sequence shown here is derived from an EMBL/GenBank/DDBJ whole genome shotgun (WGS) entry which is preliminary data.</text>
</comment>
<evidence type="ECO:0000313" key="4">
    <source>
        <dbReference type="Proteomes" id="UP001152519"/>
    </source>
</evidence>
<protein>
    <submittedName>
        <fullName evidence="3">Uncharacterized protein</fullName>
    </submittedName>
</protein>
<comment type="similarity">
    <text evidence="1">Belongs to the short-chain dehydrogenases/reductases (SDR) family.</text>
</comment>
<keyword evidence="2" id="KW-0560">Oxidoreductase</keyword>
<sequence length="190" mass="19874">MVADITEESQVEMAVRAAADGIGRLDLAVNNAGYDGEYQLTTEYSTEMLDHMIALNLRGVFLSMKYELQHMVAQGAGVIVNMSSGAGLVGVPGFSGYTATKAAEIAMTKSSALEAAPHGIRINAVCPGLVDTPMIATLDDQARKSLADAHPLGRIARADEIADAVVWLCSDKSSFVTGIALPVDGGYSVP</sequence>
<dbReference type="Pfam" id="PF13561">
    <property type="entry name" value="adh_short_C2"/>
    <property type="match status" value="1"/>
</dbReference>
<evidence type="ECO:0000256" key="2">
    <source>
        <dbReference type="ARBA" id="ARBA00023002"/>
    </source>
</evidence>
<evidence type="ECO:0000256" key="1">
    <source>
        <dbReference type="ARBA" id="ARBA00006484"/>
    </source>
</evidence>
<dbReference type="AlphaFoldDB" id="A0A9W4DSW8"/>
<gene>
    <name evidence="3" type="ORF">SCOCK_50171</name>
</gene>
<dbReference type="PRINTS" id="PR00080">
    <property type="entry name" value="SDRFAMILY"/>
</dbReference>
<dbReference type="SUPFAM" id="SSF51735">
    <property type="entry name" value="NAD(P)-binding Rossmann-fold domains"/>
    <property type="match status" value="1"/>
</dbReference>
<dbReference type="Proteomes" id="UP001152519">
    <property type="component" value="Unassembled WGS sequence"/>
</dbReference>
<dbReference type="InterPro" id="IPR036291">
    <property type="entry name" value="NAD(P)-bd_dom_sf"/>
</dbReference>
<dbReference type="Gene3D" id="3.40.50.720">
    <property type="entry name" value="NAD(P)-binding Rossmann-like Domain"/>
    <property type="match status" value="1"/>
</dbReference>
<dbReference type="EMBL" id="CAJSLV010000081">
    <property type="protein sequence ID" value="CAG6397122.1"/>
    <property type="molecule type" value="Genomic_DNA"/>
</dbReference>
<evidence type="ECO:0000313" key="3">
    <source>
        <dbReference type="EMBL" id="CAG6397122.1"/>
    </source>
</evidence>
<dbReference type="PANTHER" id="PTHR24321">
    <property type="entry name" value="DEHYDROGENASES, SHORT CHAIN"/>
    <property type="match status" value="1"/>
</dbReference>
<dbReference type="PANTHER" id="PTHR24321:SF8">
    <property type="entry name" value="ESTRADIOL 17-BETA-DEHYDROGENASE 8-RELATED"/>
    <property type="match status" value="1"/>
</dbReference>
<keyword evidence="4" id="KW-1185">Reference proteome</keyword>
<organism evidence="3 4">
    <name type="scientific">Actinacidiphila cocklensis</name>
    <dbReference type="NCBI Taxonomy" id="887465"/>
    <lineage>
        <taxon>Bacteria</taxon>
        <taxon>Bacillati</taxon>
        <taxon>Actinomycetota</taxon>
        <taxon>Actinomycetes</taxon>
        <taxon>Kitasatosporales</taxon>
        <taxon>Streptomycetaceae</taxon>
        <taxon>Actinacidiphila</taxon>
    </lineage>
</organism>
<dbReference type="CDD" id="cd05233">
    <property type="entry name" value="SDR_c"/>
    <property type="match status" value="1"/>
</dbReference>